<keyword evidence="3" id="KW-1185">Reference proteome</keyword>
<dbReference type="WBParaSite" id="Pan_g20603.t1">
    <property type="protein sequence ID" value="Pan_g20603.t1"/>
    <property type="gene ID" value="Pan_g20603"/>
</dbReference>
<dbReference type="PANTHER" id="PTHR11909">
    <property type="entry name" value="CASEIN KINASE-RELATED"/>
    <property type="match status" value="1"/>
</dbReference>
<feature type="domain" description="Protein kinase" evidence="2">
    <location>
        <begin position="25"/>
        <end position="300"/>
    </location>
</feature>
<reference evidence="3" key="1">
    <citation type="journal article" date="2013" name="Genetics">
        <title>The draft genome and transcriptome of Panagrellus redivivus are shaped by the harsh demands of a free-living lifestyle.</title>
        <authorList>
            <person name="Srinivasan J."/>
            <person name="Dillman A.R."/>
            <person name="Macchietto M.G."/>
            <person name="Heikkinen L."/>
            <person name="Lakso M."/>
            <person name="Fracchia K.M."/>
            <person name="Antoshechkin I."/>
            <person name="Mortazavi A."/>
            <person name="Wong G."/>
            <person name="Sternberg P.W."/>
        </authorList>
    </citation>
    <scope>NUCLEOTIDE SEQUENCE [LARGE SCALE GENOMIC DNA]</scope>
    <source>
        <strain evidence="3">MT8872</strain>
    </source>
</reference>
<keyword evidence="1" id="KW-0067">ATP-binding</keyword>
<accession>A0A7E4ZVZ7</accession>
<dbReference type="Pfam" id="PF00069">
    <property type="entry name" value="Pkinase"/>
    <property type="match status" value="1"/>
</dbReference>
<dbReference type="InterPro" id="IPR050235">
    <property type="entry name" value="CK1_Ser-Thr_kinase"/>
</dbReference>
<dbReference type="InterPro" id="IPR017441">
    <property type="entry name" value="Protein_kinase_ATP_BS"/>
</dbReference>
<dbReference type="FunFam" id="1.10.510.10:FF:000967">
    <property type="entry name" value="Protein CBG11274"/>
    <property type="match status" value="1"/>
</dbReference>
<keyword evidence="1" id="KW-0547">Nucleotide-binding</keyword>
<sequence length="340" mass="38868">MGASEQEDDIGIKPGAIITSGKYNWVVVKLLGEGGFGAVYKVHDSGDKSQEYAMKVEKKLEKRKHSKLKMEVAILKEMNGKPEYAKHFTNIVDRGKKEKYFFICMTLVGKSLDDLKRERPNRVFTMATAIGGSIQCLEAVAAMHKCGYIHRDLKPANYACGLGKERRIVFLLDFGIARRITNDDNELKTPRAQVGFKGTVRFASLACHHNKEMGPKDDCESWYYLLIDLSCPSGLPWRKLSDKNDVMSSKEEIRSEKGLKRFLSDLPLVKTEFVKILQYVDRLEYSDRVDYNFIYELMALAAINARANLDDPYDWEEEGKNKAESFRSRRCQRSLASQKF</sequence>
<dbReference type="Proteomes" id="UP000492821">
    <property type="component" value="Unassembled WGS sequence"/>
</dbReference>
<dbReference type="InterPro" id="IPR000719">
    <property type="entry name" value="Prot_kinase_dom"/>
</dbReference>
<dbReference type="GO" id="GO:0005524">
    <property type="term" value="F:ATP binding"/>
    <property type="evidence" value="ECO:0007669"/>
    <property type="project" value="UniProtKB-UniRule"/>
</dbReference>
<proteinExistence type="predicted"/>
<reference evidence="4" key="2">
    <citation type="submission" date="2020-10" db="UniProtKB">
        <authorList>
            <consortium name="WormBaseParasite"/>
        </authorList>
    </citation>
    <scope>IDENTIFICATION</scope>
</reference>
<evidence type="ECO:0000256" key="1">
    <source>
        <dbReference type="PROSITE-ProRule" id="PRU10141"/>
    </source>
</evidence>
<protein>
    <submittedName>
        <fullName evidence="4">Protein kinase domain-containing protein</fullName>
    </submittedName>
</protein>
<evidence type="ECO:0000313" key="3">
    <source>
        <dbReference type="Proteomes" id="UP000492821"/>
    </source>
</evidence>
<dbReference type="Gene3D" id="1.10.510.10">
    <property type="entry name" value="Transferase(Phosphotransferase) domain 1"/>
    <property type="match status" value="1"/>
</dbReference>
<evidence type="ECO:0000259" key="2">
    <source>
        <dbReference type="PROSITE" id="PS50011"/>
    </source>
</evidence>
<evidence type="ECO:0000313" key="4">
    <source>
        <dbReference type="WBParaSite" id="Pan_g20603.t1"/>
    </source>
</evidence>
<dbReference type="AlphaFoldDB" id="A0A7E4ZVZ7"/>
<organism evidence="3 4">
    <name type="scientific">Panagrellus redivivus</name>
    <name type="common">Microworm</name>
    <dbReference type="NCBI Taxonomy" id="6233"/>
    <lineage>
        <taxon>Eukaryota</taxon>
        <taxon>Metazoa</taxon>
        <taxon>Ecdysozoa</taxon>
        <taxon>Nematoda</taxon>
        <taxon>Chromadorea</taxon>
        <taxon>Rhabditida</taxon>
        <taxon>Tylenchina</taxon>
        <taxon>Panagrolaimomorpha</taxon>
        <taxon>Panagrolaimoidea</taxon>
        <taxon>Panagrolaimidae</taxon>
        <taxon>Panagrellus</taxon>
    </lineage>
</organism>
<dbReference type="PROSITE" id="PS50011">
    <property type="entry name" value="PROTEIN_KINASE_DOM"/>
    <property type="match status" value="1"/>
</dbReference>
<dbReference type="SUPFAM" id="SSF56112">
    <property type="entry name" value="Protein kinase-like (PK-like)"/>
    <property type="match status" value="1"/>
</dbReference>
<dbReference type="GO" id="GO:0004672">
    <property type="term" value="F:protein kinase activity"/>
    <property type="evidence" value="ECO:0007669"/>
    <property type="project" value="InterPro"/>
</dbReference>
<name>A0A7E4ZVZ7_PANRE</name>
<dbReference type="SMART" id="SM00220">
    <property type="entry name" value="S_TKc"/>
    <property type="match status" value="1"/>
</dbReference>
<dbReference type="InterPro" id="IPR011009">
    <property type="entry name" value="Kinase-like_dom_sf"/>
</dbReference>
<dbReference type="PROSITE" id="PS00107">
    <property type="entry name" value="PROTEIN_KINASE_ATP"/>
    <property type="match status" value="1"/>
</dbReference>
<feature type="binding site" evidence="1">
    <location>
        <position position="55"/>
    </location>
    <ligand>
        <name>ATP</name>
        <dbReference type="ChEBI" id="CHEBI:30616"/>
    </ligand>
</feature>